<feature type="domain" description="Tetrapyrrole methylase" evidence="6">
    <location>
        <begin position="12"/>
        <end position="185"/>
    </location>
</feature>
<sequence>MSEVPVHVYGYIGDAAPLPASAREVIAAADLVVGGRRHLDALGVAEEVRVVLGRLDPAIEALVQRGSRRAVVVASGDPGFFGIVRRLRAAGLDLVVEPGPSACALAFGRLGMPWEDGQIVSAHGRDLRRALNVIRANDLVAVMTDVGSGLREIAAALGPWPRELVLLEHLGEHDERVRRFTLEEALALDPADILEPNVVVALATADAQASPTSPWSGPGMPWRLGDRGRHVRAAELRADPVSALVMGAFGAGPGDLVAVLGEDTDLVAAAAAERGAAVGRFAPSGGVQGSQGMPLADEPDLVCVSAAGEWLSEILDAVAGTWDTVRTLAVVTDEAGVHLAEACLARTAHDADFACRMIPLPGPVDLRRVPCGTWAPTGRYLLLADRCADSPDAESPGAAIDLGAAALLADGLGR</sequence>
<gene>
    <name evidence="7" type="ORF">GCM10025883_19140</name>
</gene>
<dbReference type="Proteomes" id="UP001157126">
    <property type="component" value="Unassembled WGS sequence"/>
</dbReference>
<dbReference type="InterPro" id="IPR035996">
    <property type="entry name" value="4pyrrol_Methylase_sf"/>
</dbReference>
<dbReference type="InterPro" id="IPR000878">
    <property type="entry name" value="4pyrrol_Mease"/>
</dbReference>
<protein>
    <submittedName>
        <fullName evidence="7">Precorrin-6y C5,15-methyltransferase subunit CbiE</fullName>
    </submittedName>
</protein>
<dbReference type="PANTHER" id="PTHR43182">
    <property type="entry name" value="COBALT-PRECORRIN-6B C(15)-METHYLTRANSFERASE (DECARBOXYLATING)"/>
    <property type="match status" value="1"/>
</dbReference>
<keyword evidence="2" id="KW-0169">Cobalamin biosynthesis</keyword>
<keyword evidence="4" id="KW-0808">Transferase</keyword>
<dbReference type="CDD" id="cd11644">
    <property type="entry name" value="Precorrin-6Y-MT"/>
    <property type="match status" value="1"/>
</dbReference>
<dbReference type="InterPro" id="IPR014776">
    <property type="entry name" value="4pyrrole_Mease_sub2"/>
</dbReference>
<organism evidence="7 8">
    <name type="scientific">Mobilicoccus caccae</name>
    <dbReference type="NCBI Taxonomy" id="1859295"/>
    <lineage>
        <taxon>Bacteria</taxon>
        <taxon>Bacillati</taxon>
        <taxon>Actinomycetota</taxon>
        <taxon>Actinomycetes</taxon>
        <taxon>Micrococcales</taxon>
        <taxon>Dermatophilaceae</taxon>
        <taxon>Mobilicoccus</taxon>
    </lineage>
</organism>
<dbReference type="Pfam" id="PF00590">
    <property type="entry name" value="TP_methylase"/>
    <property type="match status" value="1"/>
</dbReference>
<evidence type="ECO:0000313" key="8">
    <source>
        <dbReference type="Proteomes" id="UP001157126"/>
    </source>
</evidence>
<name>A0ABQ6IT07_9MICO</name>
<keyword evidence="8" id="KW-1185">Reference proteome</keyword>
<evidence type="ECO:0000256" key="5">
    <source>
        <dbReference type="ARBA" id="ARBA00022691"/>
    </source>
</evidence>
<accession>A0ABQ6IT07</accession>
<evidence type="ECO:0000256" key="3">
    <source>
        <dbReference type="ARBA" id="ARBA00022603"/>
    </source>
</evidence>
<evidence type="ECO:0000313" key="7">
    <source>
        <dbReference type="EMBL" id="GMA39869.1"/>
    </source>
</evidence>
<dbReference type="PANTHER" id="PTHR43182:SF1">
    <property type="entry name" value="COBALT-PRECORRIN-7 C(5)-METHYLTRANSFERASE"/>
    <property type="match status" value="1"/>
</dbReference>
<dbReference type="EMBL" id="BSUO01000001">
    <property type="protein sequence ID" value="GMA39869.1"/>
    <property type="molecule type" value="Genomic_DNA"/>
</dbReference>
<dbReference type="RefSeq" id="WP_284303675.1">
    <property type="nucleotide sequence ID" value="NZ_BSUO01000001.1"/>
</dbReference>
<comment type="caution">
    <text evidence="7">The sequence shown here is derived from an EMBL/GenBank/DDBJ whole genome shotgun (WGS) entry which is preliminary data.</text>
</comment>
<comment type="pathway">
    <text evidence="1">Cofactor biosynthesis; adenosylcobalamin biosynthesis.</text>
</comment>
<dbReference type="InterPro" id="IPR014777">
    <property type="entry name" value="4pyrrole_Mease_sub1"/>
</dbReference>
<keyword evidence="5" id="KW-0949">S-adenosyl-L-methionine</keyword>
<evidence type="ECO:0000256" key="2">
    <source>
        <dbReference type="ARBA" id="ARBA00022573"/>
    </source>
</evidence>
<dbReference type="Gene3D" id="3.40.1010.10">
    <property type="entry name" value="Cobalt-precorrin-4 Transmethylase, Domain 1"/>
    <property type="match status" value="1"/>
</dbReference>
<dbReference type="InterPro" id="IPR050714">
    <property type="entry name" value="Cobalamin_biosynth_MTase"/>
</dbReference>
<dbReference type="NCBIfam" id="TIGR02467">
    <property type="entry name" value="CbiE"/>
    <property type="match status" value="1"/>
</dbReference>
<evidence type="ECO:0000256" key="4">
    <source>
        <dbReference type="ARBA" id="ARBA00022679"/>
    </source>
</evidence>
<dbReference type="Gene3D" id="3.30.950.10">
    <property type="entry name" value="Methyltransferase, Cobalt-precorrin-4 Transmethylase, Domain 2"/>
    <property type="match status" value="1"/>
</dbReference>
<evidence type="ECO:0000256" key="1">
    <source>
        <dbReference type="ARBA" id="ARBA00004953"/>
    </source>
</evidence>
<reference evidence="8" key="1">
    <citation type="journal article" date="2019" name="Int. J. Syst. Evol. Microbiol.">
        <title>The Global Catalogue of Microorganisms (GCM) 10K type strain sequencing project: providing services to taxonomists for standard genome sequencing and annotation.</title>
        <authorList>
            <consortium name="The Broad Institute Genomics Platform"/>
            <consortium name="The Broad Institute Genome Sequencing Center for Infectious Disease"/>
            <person name="Wu L."/>
            <person name="Ma J."/>
        </authorList>
    </citation>
    <scope>NUCLEOTIDE SEQUENCE [LARGE SCALE GENOMIC DNA]</scope>
    <source>
        <strain evidence="8">NBRC 113072</strain>
    </source>
</reference>
<dbReference type="InterPro" id="IPR012818">
    <property type="entry name" value="CbiE"/>
</dbReference>
<evidence type="ECO:0000259" key="6">
    <source>
        <dbReference type="Pfam" id="PF00590"/>
    </source>
</evidence>
<dbReference type="SUPFAM" id="SSF53790">
    <property type="entry name" value="Tetrapyrrole methylase"/>
    <property type="match status" value="1"/>
</dbReference>
<proteinExistence type="predicted"/>
<keyword evidence="3" id="KW-0489">Methyltransferase</keyword>